<dbReference type="PANTHER" id="PTHR36492:SF2">
    <property type="entry name" value="[ACYL-CARRIER-PROTEIN] PHOSPHODIESTERASE PPTH"/>
    <property type="match status" value="1"/>
</dbReference>
<dbReference type="EMBL" id="CP108188">
    <property type="protein sequence ID" value="WTR75709.1"/>
    <property type="molecule type" value="Genomic_DNA"/>
</dbReference>
<dbReference type="Proteomes" id="UP001622594">
    <property type="component" value="Chromosome"/>
</dbReference>
<dbReference type="SUPFAM" id="SSF56300">
    <property type="entry name" value="Metallo-dependent phosphatases"/>
    <property type="match status" value="1"/>
</dbReference>
<dbReference type="PANTHER" id="PTHR36492">
    <property type="match status" value="1"/>
</dbReference>
<evidence type="ECO:0000256" key="1">
    <source>
        <dbReference type="SAM" id="MobiDB-lite"/>
    </source>
</evidence>
<dbReference type="Pfam" id="PF00149">
    <property type="entry name" value="Metallophos"/>
    <property type="match status" value="1"/>
</dbReference>
<feature type="compositionally biased region" description="Basic and acidic residues" evidence="1">
    <location>
        <begin position="297"/>
        <end position="308"/>
    </location>
</feature>
<dbReference type="Gene3D" id="3.60.21.10">
    <property type="match status" value="1"/>
</dbReference>
<proteinExistence type="predicted"/>
<feature type="region of interest" description="Disordered" evidence="1">
    <location>
        <begin position="256"/>
        <end position="315"/>
    </location>
</feature>
<evidence type="ECO:0000313" key="4">
    <source>
        <dbReference type="EMBL" id="WTR75709.1"/>
    </source>
</evidence>
<dbReference type="InterPro" id="IPR004843">
    <property type="entry name" value="Calcineurin-like_PHP"/>
</dbReference>
<reference evidence="3 5" key="1">
    <citation type="submission" date="2022-10" db="EMBL/GenBank/DDBJ databases">
        <title>The complete genomes of actinobacterial strains from the NBC collection.</title>
        <authorList>
            <person name="Joergensen T.S."/>
            <person name="Alvarez Arevalo M."/>
            <person name="Sterndorff E.B."/>
            <person name="Faurdal D."/>
            <person name="Vuksanovic O."/>
            <person name="Mourched A.-S."/>
            <person name="Charusanti P."/>
            <person name="Shaw S."/>
            <person name="Blin K."/>
            <person name="Weber T."/>
        </authorList>
    </citation>
    <scope>NUCLEOTIDE SEQUENCE [LARGE SCALE GENOMIC DNA]</scope>
    <source>
        <strain evidence="3 5">NBC_00123</strain>
    </source>
</reference>
<dbReference type="CDD" id="cd00838">
    <property type="entry name" value="MPP_superfamily"/>
    <property type="match status" value="1"/>
</dbReference>
<accession>A0ABZ1LNB4</accession>
<protein>
    <submittedName>
        <fullName evidence="3">Metallophosphoesterase</fullName>
    </submittedName>
</protein>
<feature type="domain" description="Calcineurin-like phosphoesterase" evidence="2">
    <location>
        <begin position="2"/>
        <end position="234"/>
    </location>
</feature>
<dbReference type="RefSeq" id="WP_327166320.1">
    <property type="nucleotide sequence ID" value="NZ_CP108188.1"/>
</dbReference>
<feature type="compositionally biased region" description="Basic and acidic residues" evidence="1">
    <location>
        <begin position="277"/>
        <end position="290"/>
    </location>
</feature>
<name>A0ABZ1LNB4_9ACTN</name>
<evidence type="ECO:0000259" key="2">
    <source>
        <dbReference type="Pfam" id="PF00149"/>
    </source>
</evidence>
<dbReference type="EMBL" id="CP108188">
    <property type="protein sequence ID" value="WTR75249.1"/>
    <property type="molecule type" value="Genomic_DNA"/>
</dbReference>
<sequence>MLAVSDLHVRYEDNRAVVEALRPASDEDWLLVAGDVGDHMADVEWALSTLASRFSRVVWVPGNHELWTHPDDPVRARGVARYEALVRLCRSLGVTTPEDPYPVWHGAGGPAVVVPLFLLYDYSFRRPGVRSAEEALRLADEAGVVATDEFLLRPDPYASVVEWCRARLRLTAARLDALPADLPTVLVSHFPLVREPTEVLRFPDFALWCGTEATADWPVRYRAAAVVYGHLHIPRLIRKQGVPHYEVSLGYPREWSRRADPGHTPRVLPEFSAPGPGERRLGPGSDEGRPRPGAGEFRSRPRSGEERPGFGGGRS</sequence>
<dbReference type="InterPro" id="IPR029052">
    <property type="entry name" value="Metallo-depent_PP-like"/>
</dbReference>
<evidence type="ECO:0000313" key="5">
    <source>
        <dbReference type="Proteomes" id="UP001622594"/>
    </source>
</evidence>
<organism evidence="3 5">
    <name type="scientific">Streptomyces zaomyceticus</name>
    <dbReference type="NCBI Taxonomy" id="68286"/>
    <lineage>
        <taxon>Bacteria</taxon>
        <taxon>Bacillati</taxon>
        <taxon>Actinomycetota</taxon>
        <taxon>Actinomycetes</taxon>
        <taxon>Kitasatosporales</taxon>
        <taxon>Streptomycetaceae</taxon>
        <taxon>Streptomyces</taxon>
    </lineage>
</organism>
<gene>
    <name evidence="3" type="ORF">OG814_00735</name>
    <name evidence="4" type="ORF">OG814_40595</name>
</gene>
<dbReference type="InterPro" id="IPR052963">
    <property type="entry name" value="Pantetheine_PDE"/>
</dbReference>
<keyword evidence="5" id="KW-1185">Reference proteome</keyword>
<evidence type="ECO:0000313" key="3">
    <source>
        <dbReference type="EMBL" id="WTR75249.1"/>
    </source>
</evidence>